<dbReference type="Proteomes" id="UP001527052">
    <property type="component" value="Unassembled WGS sequence"/>
</dbReference>
<comment type="caution">
    <text evidence="1">The sequence shown here is derived from an EMBL/GenBank/DDBJ whole genome shotgun (WGS) entry which is preliminary data.</text>
</comment>
<sequence length="243" mass="28034">MTTTTLKLKQGEVLKDTAFKNPGSGAIEFARRYIGPGHDYDEMLEIMSDIIDGYFTKVHDKKVKRCQCCGFYYRDKTKNNSATTCSVECKAGKDVVLKTYKRRVKAEQQGIARKSYKYGRYFGGEYPFWINDEAMFEYDRKHKIYKHGDDLEEVVARAQRRAQMGGKKRITTNFGLYEGEWGTAETQRLPEFWGDTPTTGGKCKIIKMAREEIEAELLARHGERKLKKARQRALDHAKSIGRI</sequence>
<protein>
    <recommendedName>
        <fullName evidence="3">AP2 domain-containing protein</fullName>
    </recommendedName>
</protein>
<gene>
    <name evidence="1" type="ORF">M5W82_15390</name>
</gene>
<dbReference type="RefSeq" id="WP_268638171.1">
    <property type="nucleotide sequence ID" value="NZ_JAMDLZ010000026.1"/>
</dbReference>
<accession>A0ABT4ERR2</accession>
<evidence type="ECO:0008006" key="3">
    <source>
        <dbReference type="Google" id="ProtNLM"/>
    </source>
</evidence>
<organism evidence="1 2">
    <name type="scientific">Lysinibacillus xylanilyticus</name>
    <dbReference type="NCBI Taxonomy" id="582475"/>
    <lineage>
        <taxon>Bacteria</taxon>
        <taxon>Bacillati</taxon>
        <taxon>Bacillota</taxon>
        <taxon>Bacilli</taxon>
        <taxon>Bacillales</taxon>
        <taxon>Bacillaceae</taxon>
        <taxon>Lysinibacillus</taxon>
    </lineage>
</organism>
<keyword evidence="2" id="KW-1185">Reference proteome</keyword>
<evidence type="ECO:0000313" key="1">
    <source>
        <dbReference type="EMBL" id="MCY9548321.1"/>
    </source>
</evidence>
<dbReference type="EMBL" id="JAMDLZ010000026">
    <property type="protein sequence ID" value="MCY9548321.1"/>
    <property type="molecule type" value="Genomic_DNA"/>
</dbReference>
<reference evidence="1 2" key="1">
    <citation type="submission" date="2022-05" db="EMBL/GenBank/DDBJ databases">
        <title>Genome Sequencing of Bee-Associated Microbes.</title>
        <authorList>
            <person name="Dunlap C."/>
        </authorList>
    </citation>
    <scope>NUCLEOTIDE SEQUENCE [LARGE SCALE GENOMIC DNA]</scope>
    <source>
        <strain evidence="1 2">NRRL BD-083</strain>
    </source>
</reference>
<evidence type="ECO:0000313" key="2">
    <source>
        <dbReference type="Proteomes" id="UP001527052"/>
    </source>
</evidence>
<name>A0ABT4ERR2_9BACI</name>
<proteinExistence type="predicted"/>